<feature type="compositionally biased region" description="Basic and acidic residues" evidence="1">
    <location>
        <begin position="61"/>
        <end position="70"/>
    </location>
</feature>
<feature type="compositionally biased region" description="Low complexity" evidence="1">
    <location>
        <begin position="48"/>
        <end position="60"/>
    </location>
</feature>
<dbReference type="AlphaFoldDB" id="A0A6P7S9L4"/>
<dbReference type="SUPFAM" id="SSF46689">
    <property type="entry name" value="Homeodomain-like"/>
    <property type="match status" value="1"/>
</dbReference>
<organism evidence="3 4">
    <name type="scientific">Octopus sinensis</name>
    <name type="common">East Asian common octopus</name>
    <dbReference type="NCBI Taxonomy" id="2607531"/>
    <lineage>
        <taxon>Eukaryota</taxon>
        <taxon>Metazoa</taxon>
        <taxon>Spiralia</taxon>
        <taxon>Lophotrochozoa</taxon>
        <taxon>Mollusca</taxon>
        <taxon>Cephalopoda</taxon>
        <taxon>Coleoidea</taxon>
        <taxon>Octopodiformes</taxon>
        <taxon>Octopoda</taxon>
        <taxon>Incirrata</taxon>
        <taxon>Octopodidae</taxon>
        <taxon>Octopus</taxon>
    </lineage>
</organism>
<keyword evidence="3" id="KW-1185">Reference proteome</keyword>
<reference evidence="4" key="1">
    <citation type="submission" date="2025-08" db="UniProtKB">
        <authorList>
            <consortium name="RefSeq"/>
        </authorList>
    </citation>
    <scope>IDENTIFICATION</scope>
</reference>
<dbReference type="GO" id="GO:0015074">
    <property type="term" value="P:DNA integration"/>
    <property type="evidence" value="ECO:0007669"/>
    <property type="project" value="InterPro"/>
</dbReference>
<dbReference type="Pfam" id="PF01498">
    <property type="entry name" value="HTH_Tnp_Tc3_2"/>
    <property type="match status" value="1"/>
</dbReference>
<name>A0A6P7S9L4_9MOLL</name>
<evidence type="ECO:0000313" key="3">
    <source>
        <dbReference type="Proteomes" id="UP000515154"/>
    </source>
</evidence>
<accession>A0A6P7S9L4</accession>
<dbReference type="GO" id="GO:0003677">
    <property type="term" value="F:DNA binding"/>
    <property type="evidence" value="ECO:0007669"/>
    <property type="project" value="InterPro"/>
</dbReference>
<dbReference type="Proteomes" id="UP000515154">
    <property type="component" value="Linkage group LG4"/>
</dbReference>
<feature type="domain" description="Transposase Tc1-like" evidence="2">
    <location>
        <begin position="70"/>
        <end position="130"/>
    </location>
</feature>
<evidence type="ECO:0000313" key="4">
    <source>
        <dbReference type="RefSeq" id="XP_029635029.1"/>
    </source>
</evidence>
<protein>
    <submittedName>
        <fullName evidence="4">Uncharacterized protein LOC115210567</fullName>
    </submittedName>
</protein>
<sequence>MRDLTEFEKGQIVEGRIAGASVTRTVEHLGFSRDTISRTVTEFEKQGKTSSSRSKSGRTSKLTERDRPELNRIVMENHQATTPKVTTELNQHLTNPVSNKTVRHELNKTGYHGRTAIWKPLLSHQSIQKRRRNHKV</sequence>
<dbReference type="InterPro" id="IPR009057">
    <property type="entry name" value="Homeodomain-like_sf"/>
</dbReference>
<evidence type="ECO:0000256" key="1">
    <source>
        <dbReference type="SAM" id="MobiDB-lite"/>
    </source>
</evidence>
<dbReference type="RefSeq" id="XP_029635029.1">
    <property type="nucleotide sequence ID" value="XM_029779169.1"/>
</dbReference>
<proteinExistence type="predicted"/>
<dbReference type="KEGG" id="osn:115210567"/>
<dbReference type="InterPro" id="IPR002492">
    <property type="entry name" value="Transposase_Tc1-like"/>
</dbReference>
<feature type="region of interest" description="Disordered" evidence="1">
    <location>
        <begin position="40"/>
        <end position="81"/>
    </location>
</feature>
<evidence type="ECO:0000259" key="2">
    <source>
        <dbReference type="Pfam" id="PF01498"/>
    </source>
</evidence>
<dbReference type="GO" id="GO:0006313">
    <property type="term" value="P:DNA transposition"/>
    <property type="evidence" value="ECO:0007669"/>
    <property type="project" value="InterPro"/>
</dbReference>
<gene>
    <name evidence="4" type="primary">LOC115210567</name>
</gene>